<organism evidence="8 9">
    <name type="scientific">Cupriavidus neocaledonicus</name>
    <dbReference type="NCBI Taxonomy" id="1040979"/>
    <lineage>
        <taxon>Bacteria</taxon>
        <taxon>Pseudomonadati</taxon>
        <taxon>Pseudomonadota</taxon>
        <taxon>Betaproteobacteria</taxon>
        <taxon>Burkholderiales</taxon>
        <taxon>Burkholderiaceae</taxon>
        <taxon>Cupriavidus</taxon>
    </lineage>
</organism>
<evidence type="ECO:0000256" key="5">
    <source>
        <dbReference type="SAM" id="MobiDB-lite"/>
    </source>
</evidence>
<dbReference type="SUPFAM" id="SSF56024">
    <property type="entry name" value="Phospholipase D/nuclease"/>
    <property type="match status" value="2"/>
</dbReference>
<dbReference type="CDD" id="cd09141">
    <property type="entry name" value="PLDc_vPLD1_2_yPLD_like_2"/>
    <property type="match status" value="1"/>
</dbReference>
<reference evidence="9 10" key="1">
    <citation type="submission" date="2018-01" db="EMBL/GenBank/DDBJ databases">
        <authorList>
            <person name="Clerissi C."/>
        </authorList>
    </citation>
    <scope>NUCLEOTIDE SEQUENCE [LARGE SCALE GENOMIC DNA]</scope>
    <source>
        <strain evidence="7">Cupriavidus taiwanensis STM 6082</strain>
        <strain evidence="8">Cupriavidus taiwanensis STM 6160</strain>
        <plasmid evidence="9">ii</plasmid>
        <plasmid evidence="8">II</plasmid>
    </source>
</reference>
<keyword evidence="8" id="KW-0614">Plasmid</keyword>
<dbReference type="InterPro" id="IPR001736">
    <property type="entry name" value="PLipase_D/transphosphatidylase"/>
</dbReference>
<keyword evidence="10" id="KW-1185">Reference proteome</keyword>
<evidence type="ECO:0000256" key="4">
    <source>
        <dbReference type="ARBA" id="ARBA00023098"/>
    </source>
</evidence>
<dbReference type="SMART" id="SM00155">
    <property type="entry name" value="PLDc"/>
    <property type="match status" value="2"/>
</dbReference>
<dbReference type="GO" id="GO:0004630">
    <property type="term" value="F:phospholipase D activity"/>
    <property type="evidence" value="ECO:0007669"/>
    <property type="project" value="UniProtKB-EC"/>
</dbReference>
<dbReference type="EMBL" id="OFTC01000033">
    <property type="protein sequence ID" value="SOZ38243.1"/>
    <property type="molecule type" value="Genomic_DNA"/>
</dbReference>
<dbReference type="PANTHER" id="PTHR18896">
    <property type="entry name" value="PHOSPHOLIPASE D"/>
    <property type="match status" value="1"/>
</dbReference>
<evidence type="ECO:0000256" key="1">
    <source>
        <dbReference type="ARBA" id="ARBA00000798"/>
    </source>
</evidence>
<sequence length="843" mass="93543">MAGQEKSSRVLTQIIGKEGRAAQGAATSNLWVGHGAVFSKETAGNKVVSFTTGREYFADFIAACEKASQEICIIGWQVNWDAMLAPGKRLWDVLCEAAQRKVKIYVLPWDDTSPVQTYDDQTCNALEAINTHLGYSSKEKCVHVAVAKSNATRNTTYFSHHQKLVVIDRAIAFVGGIDLAYGRYDDASYDLRADGDGRKALNRYNPCIAWLGSLDKRARDIVDPDLLTGAADSFKLPGLTNSTADGVLKQISSGGVQVPYSEPTMDAVGANAIGLGRRAERNRVQYVTLNAAVQPRMPWQDVHSRIEGPAVSDLLRNFVVRWNVVSKMKLPMPKPPSTYEKRGNAHIQVLRSAPAGMRKAEYDAMQKKPDTAPTGTEDDIHRAMLQLIAKSRRFIYIESQFFVSDFGEEADFVTGSLSPAAKYINDLGGKDASKTAKRLGVLDDDAPVGITLDGFKPRLKVDDSKLLNPPTNRVCSALVTRITRAILDKDRPPFHVYITLPVHPEGSLLNASIAVQVYWTMQTIAFGSKSLLNGIRRALKARELREKKDPRYMRVIEDDRNREYESIPVAACFDYVTLLNLRNWKKLGERYVTEQIYVHSKLMVVDDLYALLGSANINDRSLLGERDSEIAVLVMDDDHRREDINGKGSQQPVRVFAHELRKKIWGKLFGLTAGGSKAANELRDAVLQPGKPDSWRMIQKRAEANAKAYEAAFKHVPRNWSPFEPNRPASILPNWDPLAQKSAGAGASGAPAYPQPAEDAFWQKPRHEPAGVKLLESVTGFITSLPIHWTRGENNRFPYPTALVAHNDEPHDSGERYAMQTQSGDDEGLTVFSTDDTARKEHA</sequence>
<name>A0A375HSY6_9BURK</name>
<dbReference type="GO" id="GO:0009395">
    <property type="term" value="P:phospholipid catabolic process"/>
    <property type="evidence" value="ECO:0007669"/>
    <property type="project" value="TreeGrafter"/>
</dbReference>
<dbReference type="Proteomes" id="UP000256710">
    <property type="component" value="Unassembled WGS sequence"/>
</dbReference>
<feature type="compositionally biased region" description="Basic and acidic residues" evidence="5">
    <location>
        <begin position="806"/>
        <end position="815"/>
    </location>
</feature>
<feature type="domain" description="PLD phosphodiesterase" evidence="6">
    <location>
        <begin position="156"/>
        <end position="183"/>
    </location>
</feature>
<dbReference type="PANTHER" id="PTHR18896:SF76">
    <property type="entry name" value="PHOSPHOLIPASE"/>
    <property type="match status" value="1"/>
</dbReference>
<evidence type="ECO:0000259" key="6">
    <source>
        <dbReference type="PROSITE" id="PS50035"/>
    </source>
</evidence>
<dbReference type="Pfam" id="PF00614">
    <property type="entry name" value="PLDc"/>
    <property type="match status" value="2"/>
</dbReference>
<keyword evidence="4" id="KW-0443">Lipid metabolism</keyword>
<evidence type="ECO:0000313" key="9">
    <source>
        <dbReference type="Proteomes" id="UP000255168"/>
    </source>
</evidence>
<dbReference type="Gene3D" id="3.30.870.10">
    <property type="entry name" value="Endonuclease Chain A"/>
    <property type="match status" value="2"/>
</dbReference>
<comment type="catalytic activity">
    <reaction evidence="1">
        <text>a 1,2-diacyl-sn-glycero-3-phosphocholine + H2O = a 1,2-diacyl-sn-glycero-3-phosphate + choline + H(+)</text>
        <dbReference type="Rhea" id="RHEA:14445"/>
        <dbReference type="ChEBI" id="CHEBI:15354"/>
        <dbReference type="ChEBI" id="CHEBI:15377"/>
        <dbReference type="ChEBI" id="CHEBI:15378"/>
        <dbReference type="ChEBI" id="CHEBI:57643"/>
        <dbReference type="ChEBI" id="CHEBI:58608"/>
        <dbReference type="EC" id="3.1.4.4"/>
    </reaction>
</comment>
<dbReference type="AlphaFoldDB" id="A0A375HSY6"/>
<dbReference type="InterPro" id="IPR015679">
    <property type="entry name" value="PLipase_D_fam"/>
</dbReference>
<accession>A0A375HSY6</accession>
<protein>
    <submittedName>
        <fullName evidence="7 8">Phospholipase D</fullName>
    </submittedName>
</protein>
<feature type="domain" description="PLD phosphodiesterase" evidence="6">
    <location>
        <begin position="594"/>
        <end position="621"/>
    </location>
</feature>
<geneLocation type="plasmid" evidence="9">
    <name>ii</name>
</geneLocation>
<dbReference type="Proteomes" id="UP000255168">
    <property type="component" value="Plasmid II"/>
</dbReference>
<evidence type="ECO:0000256" key="3">
    <source>
        <dbReference type="ARBA" id="ARBA00022801"/>
    </source>
</evidence>
<dbReference type="PROSITE" id="PS50035">
    <property type="entry name" value="PLD"/>
    <property type="match status" value="2"/>
</dbReference>
<dbReference type="EMBL" id="LT984807">
    <property type="protein sequence ID" value="SPD60116.1"/>
    <property type="molecule type" value="Genomic_DNA"/>
</dbReference>
<proteinExistence type="predicted"/>
<keyword evidence="2" id="KW-0677">Repeat</keyword>
<evidence type="ECO:0000313" key="7">
    <source>
        <dbReference type="EMBL" id="SOZ38243.1"/>
    </source>
</evidence>
<evidence type="ECO:0000313" key="10">
    <source>
        <dbReference type="Proteomes" id="UP000256710"/>
    </source>
</evidence>
<feature type="region of interest" description="Disordered" evidence="5">
    <location>
        <begin position="806"/>
        <end position="843"/>
    </location>
</feature>
<dbReference type="RefSeq" id="WP_085958685.1">
    <property type="nucleotide sequence ID" value="NZ_AQUR01000103.1"/>
</dbReference>
<evidence type="ECO:0000313" key="8">
    <source>
        <dbReference type="EMBL" id="SPD60116.1"/>
    </source>
</evidence>
<geneLocation type="plasmid" evidence="8">
    <name>II</name>
</geneLocation>
<evidence type="ECO:0000256" key="2">
    <source>
        <dbReference type="ARBA" id="ARBA00022737"/>
    </source>
</evidence>
<gene>
    <name evidence="7" type="ORF">CBM2605_B100194</name>
    <name evidence="8" type="ORF">CBM2607_MP20768</name>
</gene>
<keyword evidence="3" id="KW-0378">Hydrolase</keyword>
<dbReference type="CDD" id="cd09104">
    <property type="entry name" value="PLDc_vPLD1_2_like_1"/>
    <property type="match status" value="1"/>
</dbReference>